<dbReference type="EMBL" id="JASCSA010000007">
    <property type="protein sequence ID" value="MDI5884831.1"/>
    <property type="molecule type" value="Genomic_DNA"/>
</dbReference>
<dbReference type="Gene3D" id="3.30.200.20">
    <property type="entry name" value="Phosphorylase Kinase, domain 1"/>
    <property type="match status" value="1"/>
</dbReference>
<dbReference type="InterPro" id="IPR011009">
    <property type="entry name" value="Kinase-like_dom_sf"/>
</dbReference>
<organism evidence="3 4">
    <name type="scientific">Cobetia amphilecti</name>
    <dbReference type="NCBI Taxonomy" id="1055104"/>
    <lineage>
        <taxon>Bacteria</taxon>
        <taxon>Pseudomonadati</taxon>
        <taxon>Pseudomonadota</taxon>
        <taxon>Gammaproteobacteria</taxon>
        <taxon>Oceanospirillales</taxon>
        <taxon>Halomonadaceae</taxon>
        <taxon>Cobetia</taxon>
    </lineage>
</organism>
<dbReference type="SUPFAM" id="SSF56112">
    <property type="entry name" value="Protein kinase-like (PK-like)"/>
    <property type="match status" value="1"/>
</dbReference>
<dbReference type="Gene3D" id="3.90.1200.10">
    <property type="match status" value="1"/>
</dbReference>
<dbReference type="Pfam" id="PF01636">
    <property type="entry name" value="APH"/>
    <property type="match status" value="1"/>
</dbReference>
<keyword evidence="4" id="KW-1185">Reference proteome</keyword>
<feature type="domain" description="Aminoglycoside phosphotransferase" evidence="2">
    <location>
        <begin position="28"/>
        <end position="259"/>
    </location>
</feature>
<dbReference type="InterPro" id="IPR002575">
    <property type="entry name" value="Aminoglycoside_PTrfase"/>
</dbReference>
<evidence type="ECO:0000259" key="2">
    <source>
        <dbReference type="Pfam" id="PF01636"/>
    </source>
</evidence>
<protein>
    <submittedName>
        <fullName evidence="3">Phosphotransferase</fullName>
    </submittedName>
</protein>
<proteinExistence type="predicted"/>
<reference evidence="4" key="1">
    <citation type="submission" date="2023-07" db="EMBL/GenBank/DDBJ databases">
        <title>Genome-based characterization of strain KMM 296 and proposal for reclassification of Cobetia litoralis and Cobetia pacifica, and emended description of the species Cobetia amphilecti and Cobetia marina.</title>
        <authorList>
            <person name="Balabanova L."/>
            <person name="Nedashkovskaya O."/>
        </authorList>
    </citation>
    <scope>NUCLEOTIDE SEQUENCE [LARGE SCALE GENOMIC DNA]</scope>
    <source>
        <strain evidence="4">NRIC 0815</strain>
    </source>
</reference>
<evidence type="ECO:0000256" key="1">
    <source>
        <dbReference type="SAM" id="MobiDB-lite"/>
    </source>
</evidence>
<accession>A0ABT6UQ48</accession>
<name>A0ABT6UQ48_9GAMM</name>
<dbReference type="Proteomes" id="UP001229025">
    <property type="component" value="Unassembled WGS sequence"/>
</dbReference>
<dbReference type="GeneID" id="97327667"/>
<dbReference type="RefSeq" id="WP_284726922.1">
    <property type="nucleotide sequence ID" value="NZ_CP136695.1"/>
</dbReference>
<evidence type="ECO:0000313" key="4">
    <source>
        <dbReference type="Proteomes" id="UP001229025"/>
    </source>
</evidence>
<feature type="region of interest" description="Disordered" evidence="1">
    <location>
        <begin position="390"/>
        <end position="415"/>
    </location>
</feature>
<comment type="caution">
    <text evidence="3">The sequence shown here is derived from an EMBL/GenBank/DDBJ whole genome shotgun (WGS) entry which is preliminary data.</text>
</comment>
<gene>
    <name evidence="3" type="ORF">QLT01_10750</name>
</gene>
<sequence>MTSDARRQALHAWAAARHDLTPEAVRMSAVADDASFRRYFRLHLEELDPAMPARILMDAPPEKEDSHGFVAIARQWRDAGLPLPEVFAFDETLGFLELEDLGDTPLMTALTSTEHADHYYGEAIGLLEQLHQLPPGNLPAYDDARLSAELALFPEWCLGQLLDMPHDRRYAAWNKLTDQLLAAASAQPVVSVHRDFHAQNLFLHQSASQHQPRLWIIDFQDAVSGPENYDLISLLRDRHWRWPEPAMARWIEQARLAALPRYAAAGLPAPSPLEYRQSVERMGVQRNLKILGIFARLTLRDAKPRYLTLMPRFLGHLREGLAFCPELISFTHWLDEVLTPALSLRLAEECEARDLRLANGERPEINLDDYDELAALADRAARLQRNAAAASAKSAAASEENKESAANTDNESGSH</sequence>
<evidence type="ECO:0000313" key="3">
    <source>
        <dbReference type="EMBL" id="MDI5884831.1"/>
    </source>
</evidence>